<organism evidence="1 2">
    <name type="scientific">Oculimacula yallundae</name>
    <dbReference type="NCBI Taxonomy" id="86028"/>
    <lineage>
        <taxon>Eukaryota</taxon>
        <taxon>Fungi</taxon>
        <taxon>Dikarya</taxon>
        <taxon>Ascomycota</taxon>
        <taxon>Pezizomycotina</taxon>
        <taxon>Leotiomycetes</taxon>
        <taxon>Helotiales</taxon>
        <taxon>Ploettnerulaceae</taxon>
        <taxon>Oculimacula</taxon>
    </lineage>
</organism>
<evidence type="ECO:0000313" key="2">
    <source>
        <dbReference type="Proteomes" id="UP001595075"/>
    </source>
</evidence>
<name>A0ABR4CQ12_9HELO</name>
<proteinExistence type="predicted"/>
<dbReference type="Gene3D" id="3.10.20.90">
    <property type="entry name" value="Phosphatidylinositol 3-kinase Catalytic Subunit, Chain A, domain 1"/>
    <property type="match status" value="1"/>
</dbReference>
<dbReference type="Proteomes" id="UP001595075">
    <property type="component" value="Unassembled WGS sequence"/>
</dbReference>
<reference evidence="1 2" key="1">
    <citation type="journal article" date="2024" name="Commun. Biol.">
        <title>Comparative genomic analysis of thermophilic fungi reveals convergent evolutionary adaptations and gene losses.</title>
        <authorList>
            <person name="Steindorff A.S."/>
            <person name="Aguilar-Pontes M.V."/>
            <person name="Robinson A.J."/>
            <person name="Andreopoulos B."/>
            <person name="LaButti K."/>
            <person name="Kuo A."/>
            <person name="Mondo S."/>
            <person name="Riley R."/>
            <person name="Otillar R."/>
            <person name="Haridas S."/>
            <person name="Lipzen A."/>
            <person name="Grimwood J."/>
            <person name="Schmutz J."/>
            <person name="Clum A."/>
            <person name="Reid I.D."/>
            <person name="Moisan M.C."/>
            <person name="Butler G."/>
            <person name="Nguyen T.T.M."/>
            <person name="Dewar K."/>
            <person name="Conant G."/>
            <person name="Drula E."/>
            <person name="Henrissat B."/>
            <person name="Hansel C."/>
            <person name="Singer S."/>
            <person name="Hutchinson M.I."/>
            <person name="de Vries R.P."/>
            <person name="Natvig D.O."/>
            <person name="Powell A.J."/>
            <person name="Tsang A."/>
            <person name="Grigoriev I.V."/>
        </authorList>
    </citation>
    <scope>NUCLEOTIDE SEQUENCE [LARGE SCALE GENOMIC DNA]</scope>
    <source>
        <strain evidence="1 2">CBS 494.80</strain>
    </source>
</reference>
<gene>
    <name evidence="1" type="ORF">VTL71DRAFT_11393</name>
</gene>
<sequence>MLRKRPTVSPPCKEEFRVSVSPFTMILSFTPQISRSTDRSKTCHGLILQHDECLTFAIQNNHTGQAIHFKSRPSTPAERAFEACFTMMNLTRDECRFLIDGEQVDRLDDLGTSVNSAGIRNYTVMIVDRLQSINLIGRSPCFLQLGSGNNTARYYNAYPEGPDLWHHSNNVLDRSKDSSSAEDWDTDNTLFFKVHLLSIATFTNITGLKLLPSQISDSTYNNLGYAYRDSYKKVAVVDKELPFRRTGRTQEAGLRAGAGTVGTKERRTFVPDQVRLTLAMDGDVVGSVETRT</sequence>
<comment type="caution">
    <text evidence="1">The sequence shown here is derived from an EMBL/GenBank/DDBJ whole genome shotgun (WGS) entry which is preliminary data.</text>
</comment>
<accession>A0ABR4CQ12</accession>
<dbReference type="EMBL" id="JAZHXI010000004">
    <property type="protein sequence ID" value="KAL2072050.1"/>
    <property type="molecule type" value="Genomic_DNA"/>
</dbReference>
<protein>
    <submittedName>
        <fullName evidence="1">Uncharacterized protein</fullName>
    </submittedName>
</protein>
<keyword evidence="2" id="KW-1185">Reference proteome</keyword>
<evidence type="ECO:0000313" key="1">
    <source>
        <dbReference type="EMBL" id="KAL2072050.1"/>
    </source>
</evidence>